<reference evidence="4" key="1">
    <citation type="submission" date="2025-08" db="UniProtKB">
        <authorList>
            <consortium name="RefSeq"/>
        </authorList>
    </citation>
    <scope>IDENTIFICATION</scope>
</reference>
<evidence type="ECO:0000313" key="3">
    <source>
        <dbReference type="Proteomes" id="UP000695007"/>
    </source>
</evidence>
<keyword evidence="2" id="KW-1133">Transmembrane helix</keyword>
<feature type="transmembrane region" description="Helical" evidence="2">
    <location>
        <begin position="35"/>
        <end position="55"/>
    </location>
</feature>
<dbReference type="Proteomes" id="UP000695007">
    <property type="component" value="Unplaced"/>
</dbReference>
<gene>
    <name evidence="4" type="primary">LOC105365136</name>
</gene>
<name>A0AAJ6YNZ5_9HYME</name>
<evidence type="ECO:0000256" key="2">
    <source>
        <dbReference type="SAM" id="Phobius"/>
    </source>
</evidence>
<feature type="region of interest" description="Disordered" evidence="1">
    <location>
        <begin position="165"/>
        <end position="192"/>
    </location>
</feature>
<accession>A0AAJ6YNZ5</accession>
<dbReference type="KEGG" id="csol:105365136"/>
<feature type="transmembrane region" description="Helical" evidence="2">
    <location>
        <begin position="67"/>
        <end position="91"/>
    </location>
</feature>
<dbReference type="AlphaFoldDB" id="A0AAJ6YNZ5"/>
<keyword evidence="3" id="KW-1185">Reference proteome</keyword>
<keyword evidence="2" id="KW-0812">Transmembrane</keyword>
<dbReference type="GO" id="GO:0016301">
    <property type="term" value="F:kinase activity"/>
    <property type="evidence" value="ECO:0007669"/>
    <property type="project" value="UniProtKB-KW"/>
</dbReference>
<dbReference type="GeneID" id="105365136"/>
<keyword evidence="4" id="KW-0418">Kinase</keyword>
<sequence>MSLSKETELVISNNEQIQQLTKERIRNIMQCRKDGFYRTTVPLAAVCALTSFMGLKIGVIPRAKCGILYQSLSMTLTAAVAIETYSSWLCIYKKYPNSIQNFSVKQEANPELYNEVQTYESTKSISFNENQSSEWDTATSNLNDNNDNINNNHILYREQENISESQNIQNTRSPALNQNAKKQTKYGDVWDE</sequence>
<organism evidence="3 4">
    <name type="scientific">Ceratosolen solmsi marchali</name>
    <dbReference type="NCBI Taxonomy" id="326594"/>
    <lineage>
        <taxon>Eukaryota</taxon>
        <taxon>Metazoa</taxon>
        <taxon>Ecdysozoa</taxon>
        <taxon>Arthropoda</taxon>
        <taxon>Hexapoda</taxon>
        <taxon>Insecta</taxon>
        <taxon>Pterygota</taxon>
        <taxon>Neoptera</taxon>
        <taxon>Endopterygota</taxon>
        <taxon>Hymenoptera</taxon>
        <taxon>Apocrita</taxon>
        <taxon>Proctotrupomorpha</taxon>
        <taxon>Chalcidoidea</taxon>
        <taxon>Agaonidae</taxon>
        <taxon>Agaoninae</taxon>
        <taxon>Ceratosolen</taxon>
    </lineage>
</organism>
<keyword evidence="4" id="KW-0808">Transferase</keyword>
<evidence type="ECO:0000256" key="1">
    <source>
        <dbReference type="SAM" id="MobiDB-lite"/>
    </source>
</evidence>
<evidence type="ECO:0000313" key="4">
    <source>
        <dbReference type="RefSeq" id="XP_011501533.1"/>
    </source>
</evidence>
<keyword evidence="2" id="KW-0472">Membrane</keyword>
<feature type="compositionally biased region" description="Polar residues" evidence="1">
    <location>
        <begin position="165"/>
        <end position="181"/>
    </location>
</feature>
<protein>
    <submittedName>
        <fullName evidence="4">Probable serine/threonine-protein kinase dyrk1</fullName>
    </submittedName>
</protein>
<proteinExistence type="predicted"/>
<dbReference type="RefSeq" id="XP_011501533.1">
    <property type="nucleotide sequence ID" value="XM_011503231.1"/>
</dbReference>